<dbReference type="Gene3D" id="2.130.10.10">
    <property type="entry name" value="YVTN repeat-like/Quinoprotein amine dehydrogenase"/>
    <property type="match status" value="2"/>
</dbReference>
<organism evidence="4 5">
    <name type="scientific">Liparis tanakae</name>
    <name type="common">Tanaka's snailfish</name>
    <dbReference type="NCBI Taxonomy" id="230148"/>
    <lineage>
        <taxon>Eukaryota</taxon>
        <taxon>Metazoa</taxon>
        <taxon>Chordata</taxon>
        <taxon>Craniata</taxon>
        <taxon>Vertebrata</taxon>
        <taxon>Euteleostomi</taxon>
        <taxon>Actinopterygii</taxon>
        <taxon>Neopterygii</taxon>
        <taxon>Teleostei</taxon>
        <taxon>Neoteleostei</taxon>
        <taxon>Acanthomorphata</taxon>
        <taxon>Eupercaria</taxon>
        <taxon>Perciformes</taxon>
        <taxon>Cottioidei</taxon>
        <taxon>Cottales</taxon>
        <taxon>Liparidae</taxon>
        <taxon>Liparis</taxon>
    </lineage>
</organism>
<dbReference type="EMBL" id="SRLO01001081">
    <property type="protein sequence ID" value="TNN41782.1"/>
    <property type="molecule type" value="Genomic_DNA"/>
</dbReference>
<evidence type="ECO:0000259" key="3">
    <source>
        <dbReference type="Pfam" id="PF24782"/>
    </source>
</evidence>
<dbReference type="PANTHER" id="PTHR44813:SF1">
    <property type="entry name" value="MITOGEN-ACTIVATED PROTEIN KINASE-BINDING PROTEIN 1"/>
    <property type="match status" value="1"/>
</dbReference>
<feature type="repeat" description="WD" evidence="1">
    <location>
        <begin position="251"/>
        <end position="284"/>
    </location>
</feature>
<dbReference type="PROSITE" id="PS50082">
    <property type="entry name" value="WD_REPEATS_2"/>
    <property type="match status" value="1"/>
</dbReference>
<dbReference type="GO" id="GO:0005737">
    <property type="term" value="C:cytoplasm"/>
    <property type="evidence" value="ECO:0007669"/>
    <property type="project" value="TreeGrafter"/>
</dbReference>
<gene>
    <name evidence="4" type="primary">mapkbp1_0</name>
    <name evidence="4" type="ORF">EYF80_048063</name>
</gene>
<keyword evidence="1" id="KW-0853">WD repeat</keyword>
<dbReference type="PANTHER" id="PTHR44813">
    <property type="entry name" value="MITOGEN-ACTIVATED PROTEIN KINASE-BINDING PROTEIN 1"/>
    <property type="match status" value="1"/>
</dbReference>
<keyword evidence="5" id="KW-1185">Reference proteome</keyword>
<feature type="region of interest" description="Disordered" evidence="2">
    <location>
        <begin position="295"/>
        <end position="403"/>
    </location>
</feature>
<dbReference type="Proteomes" id="UP000314294">
    <property type="component" value="Unassembled WGS sequence"/>
</dbReference>
<reference evidence="4 5" key="1">
    <citation type="submission" date="2019-03" db="EMBL/GenBank/DDBJ databases">
        <title>First draft genome of Liparis tanakae, snailfish: a comprehensive survey of snailfish specific genes.</title>
        <authorList>
            <person name="Kim W."/>
            <person name="Song I."/>
            <person name="Jeong J.-H."/>
            <person name="Kim D."/>
            <person name="Kim S."/>
            <person name="Ryu S."/>
            <person name="Song J.Y."/>
            <person name="Lee S.K."/>
        </authorList>
    </citation>
    <scope>NUCLEOTIDE SEQUENCE [LARGE SCALE GENOMIC DNA]</scope>
    <source>
        <tissue evidence="4">Muscle</tissue>
    </source>
</reference>
<name>A0A4Z2FN82_9TELE</name>
<dbReference type="InterPro" id="IPR015943">
    <property type="entry name" value="WD40/YVTN_repeat-like_dom_sf"/>
</dbReference>
<feature type="compositionally biased region" description="Polar residues" evidence="2">
    <location>
        <begin position="15"/>
        <end position="30"/>
    </location>
</feature>
<dbReference type="SMART" id="SM00320">
    <property type="entry name" value="WD40"/>
    <property type="match status" value="6"/>
</dbReference>
<evidence type="ECO:0000256" key="1">
    <source>
        <dbReference type="PROSITE-ProRule" id="PRU00221"/>
    </source>
</evidence>
<feature type="region of interest" description="Disordered" evidence="2">
    <location>
        <begin position="1"/>
        <end position="30"/>
    </location>
</feature>
<evidence type="ECO:0000313" key="5">
    <source>
        <dbReference type="Proteomes" id="UP000314294"/>
    </source>
</evidence>
<sequence>MDGNTSALQDPDCLTSLNADKQGDGQTAESRTGIRTICVSPDGKHLASGHRSGVLRIHDLRSMTEILKVESHDAEILCLEYSKPETGLKLLATAGRDRLIHVLDAEHDYRRLQTLDEHSSSITAVRFAANDNKVRMISCGADKSVYFRTAHKTEGGTEFRRSHHLVGKTTLCDMAVDPTCKYAAVGCQDRCIRIFNISSGKQKKLYKGSLSEDGGLLRVQLDPSGQYVATSCSDKNISIFDFSTGECVATMDGHSEIVTGIKFTNDCKHLISVSGDSCIFVWRLAPELTARMRGKLRGQRREPGTPLCETPGLSDCEEDGAEEEGAEDAAEEEGAEDAAEDTSSDGSRGEDDGEKDGGEEDGEEDGGIRTPPTPTLIRHAAVAQDPPDSSKRPRRRWSHRMGSLELMVKSMLDLRQLETFGPKRKPNGSPRDRERRSTISLHEPAVGYEFTAARRRRRRRGIRGGSEESRSPDSACSLGYDSGDSGPDVLDDSEDDEEREEREEEERRPGVTSMDQALRTVTDTDGRPGDSLTQNYETPEESCSSAPRSPAPSSGRRALRPRPQQLLLHRGSNPSFHFSSPSAGSPESPDSARSWESPKPRARSYMNPTASSTAKSSRSTSLGDIARLFAGPPSPRARRSCGELEVLPFGVSSGSSLSSSWCAVPTASRPSPRPLRGGGAELKLWRRRQPGGVFFFFFFFFSRHRRRTCSRRQSAGPAPLFGSVFAEFAPSEAEERLGFGEFLQSDRPLTEDQQEMRRVLCEALCTVRAELDSLPRPDGPPDPGVKGQGDKALALLEQYAELLLKSVERRLDTKT</sequence>
<accession>A0A4Z2FN82</accession>
<evidence type="ECO:0000256" key="2">
    <source>
        <dbReference type="SAM" id="MobiDB-lite"/>
    </source>
</evidence>
<feature type="compositionally biased region" description="Acidic residues" evidence="2">
    <location>
        <begin position="315"/>
        <end position="343"/>
    </location>
</feature>
<feature type="compositionally biased region" description="Acidic residues" evidence="2">
    <location>
        <begin position="351"/>
        <end position="365"/>
    </location>
</feature>
<dbReference type="AlphaFoldDB" id="A0A4Z2FN82"/>
<feature type="domain" description="MABP1/WDR62 second WD40" evidence="3">
    <location>
        <begin position="2"/>
        <end position="284"/>
    </location>
</feature>
<feature type="compositionally biased region" description="Basic residues" evidence="2">
    <location>
        <begin position="453"/>
        <end position="462"/>
    </location>
</feature>
<keyword evidence="4" id="KW-0418">Kinase</keyword>
<feature type="compositionally biased region" description="Low complexity" evidence="2">
    <location>
        <begin position="609"/>
        <end position="619"/>
    </location>
</feature>
<dbReference type="InterPro" id="IPR056162">
    <property type="entry name" value="WD40_MABP1-WDR62_2nd"/>
</dbReference>
<feature type="region of interest" description="Disordered" evidence="2">
    <location>
        <begin position="417"/>
        <end position="619"/>
    </location>
</feature>
<feature type="compositionally biased region" description="Low complexity" evidence="2">
    <location>
        <begin position="544"/>
        <end position="568"/>
    </location>
</feature>
<dbReference type="InterPro" id="IPR036322">
    <property type="entry name" value="WD40_repeat_dom_sf"/>
</dbReference>
<dbReference type="InterPro" id="IPR001680">
    <property type="entry name" value="WD40_rpt"/>
</dbReference>
<comment type="caution">
    <text evidence="4">The sequence shown here is derived from an EMBL/GenBank/DDBJ whole genome shotgun (WGS) entry which is preliminary data.</text>
</comment>
<evidence type="ECO:0000313" key="4">
    <source>
        <dbReference type="EMBL" id="TNN41782.1"/>
    </source>
</evidence>
<feature type="compositionally biased region" description="Polar residues" evidence="2">
    <location>
        <begin position="531"/>
        <end position="543"/>
    </location>
</feature>
<protein>
    <submittedName>
        <fullName evidence="4">Mitogen-activated protein kinase-binding protein 1</fullName>
    </submittedName>
</protein>
<dbReference type="GO" id="GO:0046330">
    <property type="term" value="P:positive regulation of JNK cascade"/>
    <property type="evidence" value="ECO:0007669"/>
    <property type="project" value="TreeGrafter"/>
</dbReference>
<feature type="compositionally biased region" description="Polar residues" evidence="2">
    <location>
        <begin position="572"/>
        <end position="585"/>
    </location>
</feature>
<dbReference type="InterPro" id="IPR055292">
    <property type="entry name" value="MABP1"/>
</dbReference>
<dbReference type="SUPFAM" id="SSF50978">
    <property type="entry name" value="WD40 repeat-like"/>
    <property type="match status" value="1"/>
</dbReference>
<keyword evidence="4" id="KW-0808">Transferase</keyword>
<dbReference type="OrthoDB" id="6154712at2759"/>
<feature type="compositionally biased region" description="Acidic residues" evidence="2">
    <location>
        <begin position="489"/>
        <end position="504"/>
    </location>
</feature>
<dbReference type="GO" id="GO:0043124">
    <property type="term" value="P:negative regulation of canonical NF-kappaB signal transduction"/>
    <property type="evidence" value="ECO:0007669"/>
    <property type="project" value="TreeGrafter"/>
</dbReference>
<proteinExistence type="predicted"/>
<dbReference type="GO" id="GO:0016301">
    <property type="term" value="F:kinase activity"/>
    <property type="evidence" value="ECO:0007669"/>
    <property type="project" value="UniProtKB-KW"/>
</dbReference>
<dbReference type="Pfam" id="PF24782">
    <property type="entry name" value="WD40_MABP1-WDR62_2nd"/>
    <property type="match status" value="1"/>
</dbReference>
<dbReference type="PROSITE" id="PS50294">
    <property type="entry name" value="WD_REPEATS_REGION"/>
    <property type="match status" value="1"/>
</dbReference>